<protein>
    <recommendedName>
        <fullName evidence="2">Deoxyguanosinetriphosphate triphosphohydrolase-like protein</fullName>
    </recommendedName>
</protein>
<evidence type="ECO:0000256" key="2">
    <source>
        <dbReference type="HAMAP-Rule" id="MF_01212"/>
    </source>
</evidence>
<dbReference type="PROSITE" id="PS51831">
    <property type="entry name" value="HD"/>
    <property type="match status" value="1"/>
</dbReference>
<comment type="caution">
    <text evidence="5">The sequence shown here is derived from an EMBL/GenBank/DDBJ whole genome shotgun (WGS) entry which is preliminary data.</text>
</comment>
<dbReference type="InterPro" id="IPR006674">
    <property type="entry name" value="HD_domain"/>
</dbReference>
<dbReference type="InterPro" id="IPR023023">
    <property type="entry name" value="dNTPase_2"/>
</dbReference>
<dbReference type="CDD" id="cd00077">
    <property type="entry name" value="HDc"/>
    <property type="match status" value="1"/>
</dbReference>
<dbReference type="AlphaFoldDB" id="A0A918Q6X2"/>
<evidence type="ECO:0000259" key="4">
    <source>
        <dbReference type="PROSITE" id="PS51831"/>
    </source>
</evidence>
<evidence type="ECO:0000313" key="5">
    <source>
        <dbReference type="EMBL" id="GGZ36066.1"/>
    </source>
</evidence>
<dbReference type="Pfam" id="PF01966">
    <property type="entry name" value="HD"/>
    <property type="match status" value="1"/>
</dbReference>
<dbReference type="Proteomes" id="UP000662572">
    <property type="component" value="Unassembled WGS sequence"/>
</dbReference>
<gene>
    <name evidence="5" type="ORF">GCM10011273_22910</name>
</gene>
<dbReference type="HAMAP" id="MF_01212">
    <property type="entry name" value="dGTPase_type2"/>
    <property type="match status" value="1"/>
</dbReference>
<organism evidence="5 6">
    <name type="scientific">Asticcacaulis endophyticus</name>
    <dbReference type="NCBI Taxonomy" id="1395890"/>
    <lineage>
        <taxon>Bacteria</taxon>
        <taxon>Pseudomonadati</taxon>
        <taxon>Pseudomonadota</taxon>
        <taxon>Alphaproteobacteria</taxon>
        <taxon>Caulobacterales</taxon>
        <taxon>Caulobacteraceae</taxon>
        <taxon>Asticcacaulis</taxon>
    </lineage>
</organism>
<dbReference type="NCBIfam" id="NF003701">
    <property type="entry name" value="PRK05318.1"/>
    <property type="match status" value="1"/>
</dbReference>
<dbReference type="InterPro" id="IPR006261">
    <property type="entry name" value="dGTPase"/>
</dbReference>
<dbReference type="InterPro" id="IPR026875">
    <property type="entry name" value="PHydrolase_assoc_dom"/>
</dbReference>
<keyword evidence="6" id="KW-1185">Reference proteome</keyword>
<dbReference type="SMART" id="SM00471">
    <property type="entry name" value="HDc"/>
    <property type="match status" value="1"/>
</dbReference>
<comment type="similarity">
    <text evidence="2">Belongs to the dGTPase family. Type 2 subfamily.</text>
</comment>
<dbReference type="PANTHER" id="PTHR11373:SF40">
    <property type="entry name" value="DEOXYGUANOSINETRIPHOSPHATE TRIPHOSPHOHYDROLASE-LIKE PROTEIN 2"/>
    <property type="match status" value="1"/>
</dbReference>
<evidence type="ECO:0000313" key="6">
    <source>
        <dbReference type="Proteomes" id="UP000662572"/>
    </source>
</evidence>
<dbReference type="PANTHER" id="PTHR11373">
    <property type="entry name" value="DEOXYNUCLEOSIDE TRIPHOSPHATE TRIPHOSPHOHYDROLASE"/>
    <property type="match status" value="1"/>
</dbReference>
<dbReference type="GO" id="GO:0006203">
    <property type="term" value="P:dGTP catabolic process"/>
    <property type="evidence" value="ECO:0007669"/>
    <property type="project" value="TreeGrafter"/>
</dbReference>
<dbReference type="NCBIfam" id="NF041026">
    <property type="entry name" value="antiphage_dGTPase"/>
    <property type="match status" value="1"/>
</dbReference>
<dbReference type="Pfam" id="PF13286">
    <property type="entry name" value="HD_assoc"/>
    <property type="match status" value="1"/>
</dbReference>
<dbReference type="EMBL" id="BMZB01000003">
    <property type="protein sequence ID" value="GGZ36066.1"/>
    <property type="molecule type" value="Genomic_DNA"/>
</dbReference>
<feature type="region of interest" description="Disordered" evidence="3">
    <location>
        <begin position="1"/>
        <end position="25"/>
    </location>
</feature>
<dbReference type="NCBIfam" id="TIGR01353">
    <property type="entry name" value="dGTP_triPase"/>
    <property type="match status" value="1"/>
</dbReference>
<dbReference type="SUPFAM" id="SSF109604">
    <property type="entry name" value="HD-domain/PDEase-like"/>
    <property type="match status" value="1"/>
</dbReference>
<dbReference type="GO" id="GO:0008832">
    <property type="term" value="F:dGTPase activity"/>
    <property type="evidence" value="ECO:0007669"/>
    <property type="project" value="TreeGrafter"/>
</dbReference>
<feature type="domain" description="HD" evidence="4">
    <location>
        <begin position="63"/>
        <end position="259"/>
    </location>
</feature>
<dbReference type="InterPro" id="IPR050135">
    <property type="entry name" value="dGTPase-like"/>
</dbReference>
<evidence type="ECO:0000256" key="1">
    <source>
        <dbReference type="ARBA" id="ARBA00022801"/>
    </source>
</evidence>
<accession>A0A918Q6X2</accession>
<evidence type="ECO:0000256" key="3">
    <source>
        <dbReference type="SAM" id="MobiDB-lite"/>
    </source>
</evidence>
<dbReference type="Gene3D" id="1.10.3210.10">
    <property type="entry name" value="Hypothetical protein af1432"/>
    <property type="match status" value="1"/>
</dbReference>
<feature type="compositionally biased region" description="Basic and acidic residues" evidence="3">
    <location>
        <begin position="11"/>
        <end position="25"/>
    </location>
</feature>
<reference evidence="5" key="1">
    <citation type="journal article" date="2014" name="Int. J. Syst. Evol. Microbiol.">
        <title>Complete genome sequence of Corynebacterium casei LMG S-19264T (=DSM 44701T), isolated from a smear-ripened cheese.</title>
        <authorList>
            <consortium name="US DOE Joint Genome Institute (JGI-PGF)"/>
            <person name="Walter F."/>
            <person name="Albersmeier A."/>
            <person name="Kalinowski J."/>
            <person name="Ruckert C."/>
        </authorList>
    </citation>
    <scope>NUCLEOTIDE SEQUENCE</scope>
    <source>
        <strain evidence="5">KCTC 32296</strain>
    </source>
</reference>
<reference evidence="5" key="2">
    <citation type="submission" date="2020-09" db="EMBL/GenBank/DDBJ databases">
        <authorList>
            <person name="Sun Q."/>
            <person name="Kim S."/>
        </authorList>
    </citation>
    <scope>NUCLEOTIDE SEQUENCE</scope>
    <source>
        <strain evidence="5">KCTC 32296</strain>
    </source>
</reference>
<name>A0A918Q6X2_9CAUL</name>
<sequence>MDTEIDMNDVWEARQKPERKADDDARSPFDVDYARIIHSASFRRLQGKTQILNLGDSDFYRTRLTHSLEVAQIAGGLVRQFQTFFKDHPACPHLPPISLVQTLGFAHDLGHPPFGHGGETALNYCMRNDGGFEGNGQTLRILTKLENFSKANGANLTRRSLLGILKYPVAYSSARSPEIVPIIKDGPSAIRIIDRHASEPPKSYLDCETQVVEWVLSPLPIADRNQFQAFDIKYGKHARTRHKSLDCSIMDIADDIAYGVHDFEDAIALGLIREGDFRRAVSEPDCAVFLNYLNEKYPDKCGNDVYEHFVHSLFSDSNTRKMFISILVRFLMANVRLDDNGLFDEPLLRYRAGMTGVQHHFLKALKDIVFDKVIKSPQVQHLEFKGQNMVVAVFETFESDPKAFLPTDAYEKFAASGGDKRIICDHISGMTDGHLMKTYERLFSPRMGSVFDKL</sequence>
<proteinExistence type="inferred from homology"/>
<dbReference type="InterPro" id="IPR003607">
    <property type="entry name" value="HD/PDEase_dom"/>
</dbReference>
<keyword evidence="1 2" id="KW-0378">Hydrolase</keyword>